<feature type="repeat" description="TPR" evidence="3">
    <location>
        <begin position="155"/>
        <end position="188"/>
    </location>
</feature>
<dbReference type="SUPFAM" id="SSF48452">
    <property type="entry name" value="TPR-like"/>
    <property type="match status" value="1"/>
</dbReference>
<dbReference type="Proteomes" id="UP001139409">
    <property type="component" value="Unassembled WGS sequence"/>
</dbReference>
<comment type="caution">
    <text evidence="4">The sequence shown here is derived from an EMBL/GenBank/DDBJ whole genome shotgun (WGS) entry which is preliminary data.</text>
</comment>
<evidence type="ECO:0000256" key="2">
    <source>
        <dbReference type="ARBA" id="ARBA00022803"/>
    </source>
</evidence>
<evidence type="ECO:0000313" key="5">
    <source>
        <dbReference type="EMBL" id="MCA6075797.1"/>
    </source>
</evidence>
<keyword evidence="2 3" id="KW-0802">TPR repeat</keyword>
<evidence type="ECO:0000256" key="1">
    <source>
        <dbReference type="ARBA" id="ARBA00022737"/>
    </source>
</evidence>
<feature type="repeat" description="TPR" evidence="3">
    <location>
        <begin position="121"/>
        <end position="154"/>
    </location>
</feature>
<dbReference type="PROSITE" id="PS50293">
    <property type="entry name" value="TPR_REGION"/>
    <property type="match status" value="1"/>
</dbReference>
<proteinExistence type="predicted"/>
<dbReference type="PROSITE" id="PS50005">
    <property type="entry name" value="TPR"/>
    <property type="match status" value="4"/>
</dbReference>
<evidence type="ECO:0000313" key="4">
    <source>
        <dbReference type="EMBL" id="MCA6074620.1"/>
    </source>
</evidence>
<dbReference type="EMBL" id="JAIXNE010000002">
    <property type="protein sequence ID" value="MCA6074620.1"/>
    <property type="molecule type" value="Genomic_DNA"/>
</dbReference>
<dbReference type="Gene3D" id="1.25.40.10">
    <property type="entry name" value="Tetratricopeptide repeat domain"/>
    <property type="match status" value="2"/>
</dbReference>
<evidence type="ECO:0000313" key="6">
    <source>
        <dbReference type="EMBL" id="MCA6076925.1"/>
    </source>
</evidence>
<dbReference type="InterPro" id="IPR011990">
    <property type="entry name" value="TPR-like_helical_dom_sf"/>
</dbReference>
<accession>A0A9X1HP72</accession>
<dbReference type="GO" id="GO:0009279">
    <property type="term" value="C:cell outer membrane"/>
    <property type="evidence" value="ECO:0007669"/>
    <property type="project" value="TreeGrafter"/>
</dbReference>
<name>A0A9X1HP72_9BACT</name>
<evidence type="ECO:0000256" key="3">
    <source>
        <dbReference type="PROSITE-ProRule" id="PRU00339"/>
    </source>
</evidence>
<dbReference type="PANTHER" id="PTHR44858:SF1">
    <property type="entry name" value="UDP-N-ACETYLGLUCOSAMINE--PEPTIDE N-ACETYLGLUCOSAMINYLTRANSFERASE SPINDLY-RELATED"/>
    <property type="match status" value="1"/>
</dbReference>
<dbReference type="Pfam" id="PF13371">
    <property type="entry name" value="TPR_9"/>
    <property type="match status" value="1"/>
</dbReference>
<keyword evidence="7" id="KW-1185">Reference proteome</keyword>
<feature type="repeat" description="TPR" evidence="3">
    <location>
        <begin position="53"/>
        <end position="86"/>
    </location>
</feature>
<evidence type="ECO:0000313" key="7">
    <source>
        <dbReference type="Proteomes" id="UP001139409"/>
    </source>
</evidence>
<reference evidence="4" key="1">
    <citation type="submission" date="2021-09" db="EMBL/GenBank/DDBJ databases">
        <title>Fulvivirga sp. isolated from coastal sediment.</title>
        <authorList>
            <person name="Yu H."/>
        </authorList>
    </citation>
    <scope>NUCLEOTIDE SEQUENCE</scope>
    <source>
        <strain evidence="4">1062</strain>
    </source>
</reference>
<dbReference type="GO" id="GO:0046813">
    <property type="term" value="P:receptor-mediated virion attachment to host cell"/>
    <property type="evidence" value="ECO:0007669"/>
    <property type="project" value="TreeGrafter"/>
</dbReference>
<organism evidence="4 7">
    <name type="scientific">Fulvivirga sedimenti</name>
    <dbReference type="NCBI Taxonomy" id="2879465"/>
    <lineage>
        <taxon>Bacteria</taxon>
        <taxon>Pseudomonadati</taxon>
        <taxon>Bacteroidota</taxon>
        <taxon>Cytophagia</taxon>
        <taxon>Cytophagales</taxon>
        <taxon>Fulvivirgaceae</taxon>
        <taxon>Fulvivirga</taxon>
    </lineage>
</organism>
<dbReference type="EMBL" id="JAIXNE010000003">
    <property type="protein sequence ID" value="MCA6075797.1"/>
    <property type="molecule type" value="Genomic_DNA"/>
</dbReference>
<dbReference type="Pfam" id="PF12895">
    <property type="entry name" value="ANAPC3"/>
    <property type="match status" value="1"/>
</dbReference>
<dbReference type="SMART" id="SM00028">
    <property type="entry name" value="TPR"/>
    <property type="match status" value="4"/>
</dbReference>
<sequence length="197" mass="22744">MRQFVFIFLTWALCLTGCSNDQSEIGDRMFRKGNYEQAIAAYTEYLRLNPSDIKTIYNRGRAYQELGKNEKALEDFQRVIKEDPLNVNALLSVSNDYFNRLRDYENAIFYADKVLKANPNAIAFTVKGKSYQKMGKLTEAMAAYNDALSTNDSYADAYLSRGSLFIYLNQYNKACSDFQRAKALDQEVSQYIEKYCK</sequence>
<dbReference type="AlphaFoldDB" id="A0A9X1HP72"/>
<keyword evidence="1" id="KW-0677">Repeat</keyword>
<dbReference type="InterPro" id="IPR050498">
    <property type="entry name" value="Ycf3"/>
</dbReference>
<dbReference type="PANTHER" id="PTHR44858">
    <property type="entry name" value="TETRATRICOPEPTIDE REPEAT PROTEIN 6"/>
    <property type="match status" value="1"/>
</dbReference>
<feature type="repeat" description="TPR" evidence="3">
    <location>
        <begin position="19"/>
        <end position="52"/>
    </location>
</feature>
<dbReference type="InterPro" id="IPR019734">
    <property type="entry name" value="TPR_rpt"/>
</dbReference>
<protein>
    <submittedName>
        <fullName evidence="4">Tetratricopeptide repeat protein</fullName>
    </submittedName>
</protein>
<gene>
    <name evidence="4" type="ORF">LDX50_07050</name>
    <name evidence="5" type="ORF">LDX50_13020</name>
    <name evidence="6" type="ORF">LDX50_18740</name>
</gene>
<dbReference type="EMBL" id="JAIXNE010000004">
    <property type="protein sequence ID" value="MCA6076925.1"/>
    <property type="molecule type" value="Genomic_DNA"/>
</dbReference>